<dbReference type="Gene3D" id="2.20.110.10">
    <property type="entry name" value="Histone H3 K4-specific methyltransferase SET7/9 N-terminal domain"/>
    <property type="match status" value="1"/>
</dbReference>
<dbReference type="RefSeq" id="WP_215760207.1">
    <property type="nucleotide sequence ID" value="NZ_JAHKBE010000034.1"/>
</dbReference>
<dbReference type="Proteomes" id="UP001487296">
    <property type="component" value="Unassembled WGS sequence"/>
</dbReference>
<keyword evidence="3" id="KW-0378">Hydrolase</keyword>
<accession>A0ABV1FRY0</accession>
<organism evidence="5 6">
    <name type="scientific">Hallella faecis</name>
    <dbReference type="NCBI Taxonomy" id="2841596"/>
    <lineage>
        <taxon>Bacteria</taxon>
        <taxon>Pseudomonadati</taxon>
        <taxon>Bacteroidota</taxon>
        <taxon>Bacteroidia</taxon>
        <taxon>Bacteroidales</taxon>
        <taxon>Prevotellaceae</taxon>
        <taxon>Hallella</taxon>
    </lineage>
</organism>
<dbReference type="SMART" id="SM00698">
    <property type="entry name" value="MORN"/>
    <property type="match status" value="3"/>
</dbReference>
<dbReference type="SMART" id="SM00641">
    <property type="entry name" value="Glyco_25"/>
    <property type="match status" value="1"/>
</dbReference>
<dbReference type="PROSITE" id="PS51904">
    <property type="entry name" value="GLYCOSYL_HYDROL_F25_2"/>
    <property type="match status" value="1"/>
</dbReference>
<evidence type="ECO:0000256" key="4">
    <source>
        <dbReference type="ARBA" id="ARBA00023295"/>
    </source>
</evidence>
<dbReference type="InterPro" id="IPR002053">
    <property type="entry name" value="Glyco_hydro_25"/>
</dbReference>
<evidence type="ECO:0000313" key="5">
    <source>
        <dbReference type="EMBL" id="MEQ2487167.1"/>
    </source>
</evidence>
<gene>
    <name evidence="5" type="ORF">AAAT34_08900</name>
</gene>
<keyword evidence="4" id="KW-0326">Glycosidase</keyword>
<evidence type="ECO:0000256" key="1">
    <source>
        <dbReference type="ARBA" id="ARBA00010646"/>
    </source>
</evidence>
<dbReference type="Pfam" id="PF02493">
    <property type="entry name" value="MORN"/>
    <property type="match status" value="4"/>
</dbReference>
<dbReference type="PANTHER" id="PTHR34135:SF2">
    <property type="entry name" value="LYSOZYME"/>
    <property type="match status" value="1"/>
</dbReference>
<reference evidence="5 6" key="1">
    <citation type="submission" date="2024-04" db="EMBL/GenBank/DDBJ databases">
        <title>Human intestinal bacterial collection.</title>
        <authorList>
            <person name="Pauvert C."/>
            <person name="Hitch T.C.A."/>
            <person name="Clavel T."/>
        </authorList>
    </citation>
    <scope>NUCLEOTIDE SEQUENCE [LARGE SCALE GENOMIC DNA]</scope>
    <source>
        <strain evidence="5 6">CLA-AA-H145</strain>
    </source>
</reference>
<evidence type="ECO:0000256" key="3">
    <source>
        <dbReference type="ARBA" id="ARBA00022801"/>
    </source>
</evidence>
<evidence type="ECO:0000313" key="6">
    <source>
        <dbReference type="Proteomes" id="UP001487296"/>
    </source>
</evidence>
<dbReference type="Pfam" id="PF01183">
    <property type="entry name" value="Glyco_hydro_25"/>
    <property type="match status" value="1"/>
</dbReference>
<dbReference type="InterPro" id="IPR017853">
    <property type="entry name" value="GH"/>
</dbReference>
<sequence>MFCKIVRHISVAAALLSVWGCDITSNDVVTLKEGNTVYKGQTANGKRNGLGVLYMGDSVAYSGQWKDGLRQGQGQVTDSLGRLIEGVWDHDTIVSGTRRDSAGVYQGEFSQRLTAQGYGTYHDNNGTYYEGQWKNDERTGFGFSSQHRFFRVGEWKKDVYKGERLSYTSDRIYGIDISKYQHGKGRKRYSIDWKRLRISHLGTLSKKNIQGVVDYKVSFIFIKSTEGTSIRNPYYAADYQAARQHGYPVGTYHFFSYRSTGAEQARHFLKHSHIRKGDLPPVLDLEPYPSQVEKMGGAVGMWKRVRNWLQIVEQQTGMQPILYVSQTFVNRYLDAAPDIKHNYPVWIARYGEYKPDVKLWIWQLAPDGHVAGIHGTVDINVFNGYEREFKQWLTTVRKR</sequence>
<dbReference type="SUPFAM" id="SSF51445">
    <property type="entry name" value="(Trans)glycosidases"/>
    <property type="match status" value="1"/>
</dbReference>
<keyword evidence="2" id="KW-0677">Repeat</keyword>
<comment type="similarity">
    <text evidence="1">Belongs to the glycosyl hydrolase 25 family.</text>
</comment>
<keyword evidence="6" id="KW-1185">Reference proteome</keyword>
<evidence type="ECO:0000256" key="2">
    <source>
        <dbReference type="ARBA" id="ARBA00022737"/>
    </source>
</evidence>
<proteinExistence type="inferred from homology"/>
<dbReference type="Gene3D" id="3.20.20.80">
    <property type="entry name" value="Glycosidases"/>
    <property type="match status" value="1"/>
</dbReference>
<dbReference type="SUPFAM" id="SSF82185">
    <property type="entry name" value="Histone H3 K4-specific methyltransferase SET7/9 N-terminal domain"/>
    <property type="match status" value="1"/>
</dbReference>
<dbReference type="InterPro" id="IPR003409">
    <property type="entry name" value="MORN"/>
</dbReference>
<name>A0ABV1FRY0_9BACT</name>
<protein>
    <submittedName>
        <fullName evidence="5">GH25 family lysozyme</fullName>
    </submittedName>
</protein>
<dbReference type="InterPro" id="IPR018077">
    <property type="entry name" value="Glyco_hydro_fam25_subgr"/>
</dbReference>
<dbReference type="PANTHER" id="PTHR34135">
    <property type="entry name" value="LYSOZYME"/>
    <property type="match status" value="1"/>
</dbReference>
<dbReference type="EMBL" id="JBBNFP010000035">
    <property type="protein sequence ID" value="MEQ2487167.1"/>
    <property type="molecule type" value="Genomic_DNA"/>
</dbReference>
<comment type="caution">
    <text evidence="5">The sequence shown here is derived from an EMBL/GenBank/DDBJ whole genome shotgun (WGS) entry which is preliminary data.</text>
</comment>